<evidence type="ECO:0000313" key="2">
    <source>
        <dbReference type="EMBL" id="RDX69665.1"/>
    </source>
</evidence>
<feature type="region of interest" description="Disordered" evidence="1">
    <location>
        <begin position="1"/>
        <end position="22"/>
    </location>
</feature>
<dbReference type="AlphaFoldDB" id="A0A371EUC7"/>
<protein>
    <submittedName>
        <fullName evidence="2">Uncharacterized protein</fullName>
    </submittedName>
</protein>
<organism evidence="2 3">
    <name type="scientific">Mucuna pruriens</name>
    <name type="common">Velvet bean</name>
    <name type="synonym">Dolichos pruriens</name>
    <dbReference type="NCBI Taxonomy" id="157652"/>
    <lineage>
        <taxon>Eukaryota</taxon>
        <taxon>Viridiplantae</taxon>
        <taxon>Streptophyta</taxon>
        <taxon>Embryophyta</taxon>
        <taxon>Tracheophyta</taxon>
        <taxon>Spermatophyta</taxon>
        <taxon>Magnoliopsida</taxon>
        <taxon>eudicotyledons</taxon>
        <taxon>Gunneridae</taxon>
        <taxon>Pentapetalae</taxon>
        <taxon>rosids</taxon>
        <taxon>fabids</taxon>
        <taxon>Fabales</taxon>
        <taxon>Fabaceae</taxon>
        <taxon>Papilionoideae</taxon>
        <taxon>50 kb inversion clade</taxon>
        <taxon>NPAAA clade</taxon>
        <taxon>indigoferoid/millettioid clade</taxon>
        <taxon>Phaseoleae</taxon>
        <taxon>Mucuna</taxon>
    </lineage>
</organism>
<dbReference type="OrthoDB" id="1434603at2759"/>
<gene>
    <name evidence="2" type="ORF">CR513_51192</name>
</gene>
<dbReference type="Proteomes" id="UP000257109">
    <property type="component" value="Unassembled WGS sequence"/>
</dbReference>
<reference evidence="2" key="1">
    <citation type="submission" date="2018-05" db="EMBL/GenBank/DDBJ databases">
        <title>Draft genome of Mucuna pruriens seed.</title>
        <authorList>
            <person name="Nnadi N.E."/>
            <person name="Vos R."/>
            <person name="Hasami M.H."/>
            <person name="Devisetty U.K."/>
            <person name="Aguiy J.C."/>
        </authorList>
    </citation>
    <scope>NUCLEOTIDE SEQUENCE [LARGE SCALE GENOMIC DNA]</scope>
    <source>
        <strain evidence="2">JCA_2017</strain>
    </source>
</reference>
<accession>A0A371EUC7</accession>
<name>A0A371EUC7_MUCPR</name>
<dbReference type="EMBL" id="QJKJ01012014">
    <property type="protein sequence ID" value="RDX69665.1"/>
    <property type="molecule type" value="Genomic_DNA"/>
</dbReference>
<evidence type="ECO:0000256" key="1">
    <source>
        <dbReference type="SAM" id="MobiDB-lite"/>
    </source>
</evidence>
<sequence>MIEAEVNPMCTSSSSSSLGSADVDSLEATASHGFSSQDASANTIECPRPPSTSLPMVLLTTLEGPSTPMPLQWIASQKRVFLPMSVLEYEWLSGKVETYHSQFCTWGVMAKLVKEVLLTLAEHADLFFVEPCATNEKLGVILPYDAFEVDMLNRLNVNPSQLHLNRWAAMQTFRVICHYLQIESTATKFAPLHHAVELEVRIGLVDRSPRLSTQRLLYLL</sequence>
<evidence type="ECO:0000313" key="3">
    <source>
        <dbReference type="Proteomes" id="UP000257109"/>
    </source>
</evidence>
<comment type="caution">
    <text evidence="2">The sequence shown here is derived from an EMBL/GenBank/DDBJ whole genome shotgun (WGS) entry which is preliminary data.</text>
</comment>
<proteinExistence type="predicted"/>
<feature type="non-terminal residue" evidence="2">
    <location>
        <position position="1"/>
    </location>
</feature>
<keyword evidence="3" id="KW-1185">Reference proteome</keyword>